<accession>A0A7C8YDA5</accession>
<dbReference type="EMBL" id="GISG01007248">
    <property type="protein sequence ID" value="MBA4615377.1"/>
    <property type="molecule type" value="Transcribed_RNA"/>
</dbReference>
<protein>
    <submittedName>
        <fullName evidence="1">Uncharacterized protein</fullName>
    </submittedName>
</protein>
<reference evidence="1" key="2">
    <citation type="submission" date="2020-07" db="EMBL/GenBank/DDBJ databases">
        <authorList>
            <person name="Vera ALvarez R."/>
            <person name="Arias-Moreno D.M."/>
            <person name="Jimenez-Jacinto V."/>
            <person name="Jimenez-Bremont J.F."/>
            <person name="Swaminathan K."/>
            <person name="Moose S.P."/>
            <person name="Guerrero-Gonzalez M.L."/>
            <person name="Marino-Ramirez L."/>
            <person name="Landsman D."/>
            <person name="Rodriguez-Kessler M."/>
            <person name="Delgado-Sanchez P."/>
        </authorList>
    </citation>
    <scope>NUCLEOTIDE SEQUENCE</scope>
    <source>
        <tissue evidence="1">Cladode</tissue>
    </source>
</reference>
<name>A0A7C8YDA5_OPUST</name>
<sequence length="118" mass="12937">MKLFFHCYYYCYLLRSTTTTLTLSVLCLARANFVSKMEASEQALSELSPPGATTASFPGDRGGDAGFSRLFRHILATDTAVPFETTSHRPSLARIRHSSSELRSITVTSGSGITYGFK</sequence>
<reference evidence="1" key="1">
    <citation type="journal article" date="2013" name="J. Plant Res.">
        <title>Effect of fungi and light on seed germination of three Opuntia species from semiarid lands of central Mexico.</title>
        <authorList>
            <person name="Delgado-Sanchez P."/>
            <person name="Jimenez-Bremont J.F."/>
            <person name="Guerrero-Gonzalez Mde L."/>
            <person name="Flores J."/>
        </authorList>
    </citation>
    <scope>NUCLEOTIDE SEQUENCE</scope>
    <source>
        <tissue evidence="1">Cladode</tissue>
    </source>
</reference>
<organism evidence="1">
    <name type="scientific">Opuntia streptacantha</name>
    <name type="common">Prickly pear cactus</name>
    <name type="synonym">Opuntia cardona</name>
    <dbReference type="NCBI Taxonomy" id="393608"/>
    <lineage>
        <taxon>Eukaryota</taxon>
        <taxon>Viridiplantae</taxon>
        <taxon>Streptophyta</taxon>
        <taxon>Embryophyta</taxon>
        <taxon>Tracheophyta</taxon>
        <taxon>Spermatophyta</taxon>
        <taxon>Magnoliopsida</taxon>
        <taxon>eudicotyledons</taxon>
        <taxon>Gunneridae</taxon>
        <taxon>Pentapetalae</taxon>
        <taxon>Caryophyllales</taxon>
        <taxon>Cactineae</taxon>
        <taxon>Cactaceae</taxon>
        <taxon>Opuntioideae</taxon>
        <taxon>Opuntia</taxon>
    </lineage>
</organism>
<evidence type="ECO:0000313" key="1">
    <source>
        <dbReference type="EMBL" id="MBA4615377.1"/>
    </source>
</evidence>
<proteinExistence type="predicted"/>
<dbReference type="AlphaFoldDB" id="A0A7C8YDA5"/>